<dbReference type="AlphaFoldDB" id="D4J8H2"/>
<evidence type="ECO:0000256" key="1">
    <source>
        <dbReference type="ARBA" id="ARBA00023125"/>
    </source>
</evidence>
<feature type="DNA-binding region" description="OmpR/PhoB-type" evidence="2">
    <location>
        <begin position="1"/>
        <end position="69"/>
    </location>
</feature>
<dbReference type="PROSITE" id="PS51755">
    <property type="entry name" value="OMPR_PHOB"/>
    <property type="match status" value="1"/>
</dbReference>
<dbReference type="KEGG" id="cct:CC1_19090"/>
<evidence type="ECO:0000313" key="5">
    <source>
        <dbReference type="EMBL" id="CBK80643.1"/>
    </source>
</evidence>
<dbReference type="PATRIC" id="fig|717962.3.peg.1746"/>
<proteinExistence type="predicted"/>
<reference evidence="5 6" key="1">
    <citation type="submission" date="2010-03" db="EMBL/GenBank/DDBJ databases">
        <title>The genome sequence of Coprococcus catus GD/7.</title>
        <authorList>
            <consortium name="metaHIT consortium -- http://www.metahit.eu/"/>
            <person name="Pajon A."/>
            <person name="Turner K."/>
            <person name="Parkhill J."/>
            <person name="Duncan S."/>
            <person name="Flint H."/>
        </authorList>
    </citation>
    <scope>NUCLEOTIDE SEQUENCE [LARGE SCALE GENOMIC DNA]</scope>
    <source>
        <strain evidence="5 6">GD/7</strain>
    </source>
</reference>
<dbReference type="CDD" id="cd00383">
    <property type="entry name" value="trans_reg_C"/>
    <property type="match status" value="1"/>
</dbReference>
<reference evidence="5 6" key="2">
    <citation type="submission" date="2010-03" db="EMBL/GenBank/DDBJ databases">
        <authorList>
            <person name="Pajon A."/>
        </authorList>
    </citation>
    <scope>NUCLEOTIDE SEQUENCE [LARGE SCALE GENOMIC DNA]</scope>
    <source>
        <strain evidence="5 6">GD/7</strain>
    </source>
</reference>
<dbReference type="STRING" id="717962.CC1_19090"/>
<dbReference type="Pfam" id="PF00486">
    <property type="entry name" value="Trans_reg_C"/>
    <property type="match status" value="1"/>
</dbReference>
<dbReference type="SUPFAM" id="SSF46894">
    <property type="entry name" value="C-terminal effector domain of the bipartite response regulators"/>
    <property type="match status" value="1"/>
</dbReference>
<evidence type="ECO:0000259" key="4">
    <source>
        <dbReference type="PROSITE" id="PS51755"/>
    </source>
</evidence>
<protein>
    <submittedName>
        <fullName evidence="5">Response regulators consisting of a CheY-like receiver domain and a winged-helix DNA-binding domain</fullName>
    </submittedName>
</protein>
<dbReference type="Gene3D" id="1.10.10.10">
    <property type="entry name" value="Winged helix-like DNA-binding domain superfamily/Winged helix DNA-binding domain"/>
    <property type="match status" value="1"/>
</dbReference>
<dbReference type="InterPro" id="IPR036388">
    <property type="entry name" value="WH-like_DNA-bd_sf"/>
</dbReference>
<dbReference type="GO" id="GO:0006355">
    <property type="term" value="P:regulation of DNA-templated transcription"/>
    <property type="evidence" value="ECO:0007669"/>
    <property type="project" value="InterPro"/>
</dbReference>
<dbReference type="HOGENOM" id="CLU_2768730_0_0_9"/>
<dbReference type="GO" id="GO:0003677">
    <property type="term" value="F:DNA binding"/>
    <property type="evidence" value="ECO:0007669"/>
    <property type="project" value="UniProtKB-UniRule"/>
</dbReference>
<dbReference type="InterPro" id="IPR001867">
    <property type="entry name" value="OmpR/PhoB-type_DNA-bd"/>
</dbReference>
<keyword evidence="1 2" id="KW-0238">DNA-binding</keyword>
<accession>D4J8H2</accession>
<evidence type="ECO:0000256" key="3">
    <source>
        <dbReference type="SAM" id="MobiDB-lite"/>
    </source>
</evidence>
<dbReference type="InterPro" id="IPR016032">
    <property type="entry name" value="Sig_transdc_resp-reg_C-effctor"/>
</dbReference>
<gene>
    <name evidence="5" type="ORF">CC1_19090</name>
</gene>
<evidence type="ECO:0000256" key="2">
    <source>
        <dbReference type="PROSITE-ProRule" id="PRU01091"/>
    </source>
</evidence>
<dbReference type="EMBL" id="FP929038">
    <property type="protein sequence ID" value="CBK80643.1"/>
    <property type="molecule type" value="Genomic_DNA"/>
</dbReference>
<dbReference type="GO" id="GO:0000160">
    <property type="term" value="P:phosphorelay signal transduction system"/>
    <property type="evidence" value="ECO:0007669"/>
    <property type="project" value="InterPro"/>
</dbReference>
<dbReference type="Proteomes" id="UP000008798">
    <property type="component" value="Chromosome"/>
</dbReference>
<organism evidence="5 6">
    <name type="scientific">Coprococcus catus GD/7</name>
    <dbReference type="NCBI Taxonomy" id="717962"/>
    <lineage>
        <taxon>Bacteria</taxon>
        <taxon>Bacillati</taxon>
        <taxon>Bacillota</taxon>
        <taxon>Clostridia</taxon>
        <taxon>Lachnospirales</taxon>
        <taxon>Lachnospiraceae</taxon>
        <taxon>Coprococcus</taxon>
    </lineage>
</organism>
<sequence>MRYQLTNKEFQLLEFLMANPGQVISSDRLFEKIWGYESDADPELSRHCTGCGRNSDDSSGRSDIFNSIS</sequence>
<feature type="domain" description="OmpR/PhoB-type" evidence="4">
    <location>
        <begin position="1"/>
        <end position="69"/>
    </location>
</feature>
<evidence type="ECO:0000313" key="6">
    <source>
        <dbReference type="Proteomes" id="UP000008798"/>
    </source>
</evidence>
<name>D4J8H2_9FIRM</name>
<feature type="region of interest" description="Disordered" evidence="3">
    <location>
        <begin position="41"/>
        <end position="69"/>
    </location>
</feature>